<reference evidence="1" key="2">
    <citation type="journal article" date="2021" name="PeerJ">
        <title>Extensive microbial diversity within the chicken gut microbiome revealed by metagenomics and culture.</title>
        <authorList>
            <person name="Gilroy R."/>
            <person name="Ravi A."/>
            <person name="Getino M."/>
            <person name="Pursley I."/>
            <person name="Horton D.L."/>
            <person name="Alikhan N.F."/>
            <person name="Baker D."/>
            <person name="Gharbi K."/>
            <person name="Hall N."/>
            <person name="Watson M."/>
            <person name="Adriaenssens E.M."/>
            <person name="Foster-Nyarko E."/>
            <person name="Jarju S."/>
            <person name="Secka A."/>
            <person name="Antonio M."/>
            <person name="Oren A."/>
            <person name="Chaudhuri R.R."/>
            <person name="La Ragione R."/>
            <person name="Hildebrand F."/>
            <person name="Pallen M.J."/>
        </authorList>
    </citation>
    <scope>NUCLEOTIDE SEQUENCE</scope>
    <source>
        <strain evidence="1">2889</strain>
    </source>
</reference>
<protein>
    <recommendedName>
        <fullName evidence="3">Porin</fullName>
    </recommendedName>
</protein>
<reference evidence="1" key="1">
    <citation type="submission" date="2020-10" db="EMBL/GenBank/DDBJ databases">
        <authorList>
            <person name="Gilroy R."/>
        </authorList>
    </citation>
    <scope>NUCLEOTIDE SEQUENCE</scope>
    <source>
        <strain evidence="1">2889</strain>
    </source>
</reference>
<evidence type="ECO:0000313" key="2">
    <source>
        <dbReference type="Proteomes" id="UP000823612"/>
    </source>
</evidence>
<proteinExistence type="predicted"/>
<accession>A0A9D9DUI0</accession>
<dbReference type="Proteomes" id="UP000823612">
    <property type="component" value="Unassembled WGS sequence"/>
</dbReference>
<dbReference type="InterPro" id="IPR025631">
    <property type="entry name" value="Porin_10"/>
</dbReference>
<sequence length="603" mass="71481">MARNKGETEYFYDFYMQSGLPQFDTMVFVLDGFQKYDATYQHGDFRNSRGSLGMPDQLLEFNPRQTAGFNHRVNPYSSWFYTQENTPFLQTKTPYTYLYFVNNFGQDLNFFRAIHNQNVARGLNVGIDFRVYDVYGVYNNSQSNQYNVRVTGNYITRDSKYRILFGYIHNVAAVGENGGMKADSVFTEDMETNRLRVPVYMNNAKSRWRENKYFFKQSYHFYDNQKDTIAENNRSFGFLTHAFEIQDFYFSYWDRTSASDGLYQNFYLNPTETHDKSWMMKMTNRVFYSSADMEKIPFGYAFKFAAGFKNEYIRWHDLLAFRQWVQWFPFAQIQMDFADRFVFDAYLDFGFGGYNQFDFSGRAMFKYLFKDDAQRTLSRRDGIEAQIGVNRFEPDWIYTYHASNHFYWDNDWKKNLEAYVQFKFNLKGWWLRGKAGLLQNYTFLKKDGPVQAEKEFLVVNVVGGKSLRIGKYVGMDNLLMFAYSSAPEYLHVPLFSMQENVYGIIPIKDIAEVQVGVEVMYNTSYYADAYSPATTSYYWQDEVKTGNFVMLNVFLNFKVKRANLFVKGVNIAQGLFGYNYIQTPHYPLWDRCVRFGVSWRFFD</sequence>
<gene>
    <name evidence="1" type="ORF">IAB08_09140</name>
</gene>
<dbReference type="EMBL" id="JADIMZ010000137">
    <property type="protein sequence ID" value="MBO8433437.1"/>
    <property type="molecule type" value="Genomic_DNA"/>
</dbReference>
<name>A0A9D9DUI0_9BACT</name>
<comment type="caution">
    <text evidence="1">The sequence shown here is derived from an EMBL/GenBank/DDBJ whole genome shotgun (WGS) entry which is preliminary data.</text>
</comment>
<dbReference type="Pfam" id="PF14121">
    <property type="entry name" value="Porin_10"/>
    <property type="match status" value="1"/>
</dbReference>
<dbReference type="AlphaFoldDB" id="A0A9D9DUI0"/>
<evidence type="ECO:0008006" key="3">
    <source>
        <dbReference type="Google" id="ProtNLM"/>
    </source>
</evidence>
<organism evidence="1 2">
    <name type="scientific">Candidatus Pullibacteroides excrementavium</name>
    <dbReference type="NCBI Taxonomy" id="2840905"/>
    <lineage>
        <taxon>Bacteria</taxon>
        <taxon>Pseudomonadati</taxon>
        <taxon>Bacteroidota</taxon>
        <taxon>Bacteroidia</taxon>
        <taxon>Bacteroidales</taxon>
        <taxon>Candidatus Pullibacteroides</taxon>
    </lineage>
</organism>
<evidence type="ECO:0000313" key="1">
    <source>
        <dbReference type="EMBL" id="MBO8433437.1"/>
    </source>
</evidence>